<evidence type="ECO:0000313" key="4">
    <source>
        <dbReference type="Proteomes" id="UP000683360"/>
    </source>
</evidence>
<evidence type="ECO:0000259" key="2">
    <source>
        <dbReference type="Pfam" id="PF25273"/>
    </source>
</evidence>
<protein>
    <recommendedName>
        <fullName evidence="2">DUF7869 domain-containing protein</fullName>
    </recommendedName>
</protein>
<evidence type="ECO:0000256" key="1">
    <source>
        <dbReference type="SAM" id="MobiDB-lite"/>
    </source>
</evidence>
<dbReference type="InterPro" id="IPR057191">
    <property type="entry name" value="DUF7869"/>
</dbReference>
<keyword evidence="4" id="KW-1185">Reference proteome</keyword>
<sequence length="461" mass="53895">MENQCSGVFVGTDKRGRHTPHNKTSDAALKAVRSHIESFPVVDGHYTRKDSNRKYLGAELNISRMYQLYQEKNKDNLPDNQIVSQTIYRKIFNEEYNFSFHIPKKDQCNICVNYQKATSSGTLTPEEKHNYDKHIAKKIRARQEKKTDKDHAKENLNTMVATFDLQAVLQIPCSLVSQIFYMRKLNSYNLSIYNLASKHATCYLWSEVDAKRGSCEIGTCLYLQLMSLQRNIKHVILYSDACAGQNRNQFIATCLMHAVTTLPNIETIDHKFLESGHTQMECDSMHSAIEFAKKKTEIYVPQQWSTVIRMARRNDPYLIVPLTFEDIYDFKGLQKQIFRYRKEDINGKKFKWLKMRWLRFEKKDPDHISFKHKFDDSFRKMRVTEKTRKGRPVNVMEIPKRYTAKQTVSAAKKKDLLNLCKTGVIPSEYHSFYKGLQSDSKTPDILPDPDFEEDEIDSEKE</sequence>
<accession>A0A8S3PTX6</accession>
<dbReference type="PANTHER" id="PTHR10773:SF19">
    <property type="match status" value="1"/>
</dbReference>
<dbReference type="Proteomes" id="UP000683360">
    <property type="component" value="Unassembled WGS sequence"/>
</dbReference>
<dbReference type="OrthoDB" id="6161632at2759"/>
<feature type="region of interest" description="Disordered" evidence="1">
    <location>
        <begin position="1"/>
        <end position="22"/>
    </location>
</feature>
<feature type="compositionally biased region" description="Acidic residues" evidence="1">
    <location>
        <begin position="447"/>
        <end position="461"/>
    </location>
</feature>
<proteinExistence type="predicted"/>
<feature type="domain" description="DUF7869" evidence="2">
    <location>
        <begin position="219"/>
        <end position="343"/>
    </location>
</feature>
<reference evidence="3" key="1">
    <citation type="submission" date="2021-03" db="EMBL/GenBank/DDBJ databases">
        <authorList>
            <person name="Bekaert M."/>
        </authorList>
    </citation>
    <scope>NUCLEOTIDE SEQUENCE</scope>
</reference>
<feature type="region of interest" description="Disordered" evidence="1">
    <location>
        <begin position="437"/>
        <end position="461"/>
    </location>
</feature>
<dbReference type="PANTHER" id="PTHR10773">
    <property type="entry name" value="DNA-DIRECTED RNA POLYMERASES I, II, AND III SUBUNIT RPABC2"/>
    <property type="match status" value="1"/>
</dbReference>
<evidence type="ECO:0000313" key="3">
    <source>
        <dbReference type="EMBL" id="CAG2187201.1"/>
    </source>
</evidence>
<dbReference type="EMBL" id="CAJPWZ010000159">
    <property type="protein sequence ID" value="CAG2187201.1"/>
    <property type="molecule type" value="Genomic_DNA"/>
</dbReference>
<organism evidence="3 4">
    <name type="scientific">Mytilus edulis</name>
    <name type="common">Blue mussel</name>
    <dbReference type="NCBI Taxonomy" id="6550"/>
    <lineage>
        <taxon>Eukaryota</taxon>
        <taxon>Metazoa</taxon>
        <taxon>Spiralia</taxon>
        <taxon>Lophotrochozoa</taxon>
        <taxon>Mollusca</taxon>
        <taxon>Bivalvia</taxon>
        <taxon>Autobranchia</taxon>
        <taxon>Pteriomorphia</taxon>
        <taxon>Mytilida</taxon>
        <taxon>Mytiloidea</taxon>
        <taxon>Mytilidae</taxon>
        <taxon>Mytilinae</taxon>
        <taxon>Mytilus</taxon>
    </lineage>
</organism>
<dbReference type="Pfam" id="PF25273">
    <property type="entry name" value="DUF7869"/>
    <property type="match status" value="1"/>
</dbReference>
<dbReference type="AlphaFoldDB" id="A0A8S3PTX6"/>
<gene>
    <name evidence="3" type="ORF">MEDL_2704</name>
</gene>
<name>A0A8S3PTX6_MYTED</name>
<comment type="caution">
    <text evidence="3">The sequence shown here is derived from an EMBL/GenBank/DDBJ whole genome shotgun (WGS) entry which is preliminary data.</text>
</comment>